<gene>
    <name evidence="3" type="ORF">QCA50_001971</name>
</gene>
<organism evidence="3 4">
    <name type="scientific">Cerrena zonata</name>
    <dbReference type="NCBI Taxonomy" id="2478898"/>
    <lineage>
        <taxon>Eukaryota</taxon>
        <taxon>Fungi</taxon>
        <taxon>Dikarya</taxon>
        <taxon>Basidiomycota</taxon>
        <taxon>Agaricomycotina</taxon>
        <taxon>Agaricomycetes</taxon>
        <taxon>Polyporales</taxon>
        <taxon>Cerrenaceae</taxon>
        <taxon>Cerrena</taxon>
    </lineage>
</organism>
<dbReference type="SMART" id="SM00256">
    <property type="entry name" value="FBOX"/>
    <property type="match status" value="1"/>
</dbReference>
<protein>
    <recommendedName>
        <fullName evidence="2">F-box domain-containing protein</fullName>
    </recommendedName>
</protein>
<evidence type="ECO:0000259" key="2">
    <source>
        <dbReference type="PROSITE" id="PS50181"/>
    </source>
</evidence>
<dbReference type="EMBL" id="JASBNA010000002">
    <property type="protein sequence ID" value="KAK7694783.1"/>
    <property type="molecule type" value="Genomic_DNA"/>
</dbReference>
<feature type="compositionally biased region" description="Basic and acidic residues" evidence="1">
    <location>
        <begin position="190"/>
        <end position="206"/>
    </location>
</feature>
<dbReference type="InterPro" id="IPR001810">
    <property type="entry name" value="F-box_dom"/>
</dbReference>
<dbReference type="SUPFAM" id="SSF81383">
    <property type="entry name" value="F-box domain"/>
    <property type="match status" value="1"/>
</dbReference>
<feature type="domain" description="F-box" evidence="2">
    <location>
        <begin position="1"/>
        <end position="49"/>
    </location>
</feature>
<reference evidence="3 4" key="1">
    <citation type="submission" date="2022-09" db="EMBL/GenBank/DDBJ databases">
        <authorList>
            <person name="Palmer J.M."/>
        </authorList>
    </citation>
    <scope>NUCLEOTIDE SEQUENCE [LARGE SCALE GENOMIC DNA]</scope>
    <source>
        <strain evidence="3 4">DSM 7382</strain>
    </source>
</reference>
<proteinExistence type="predicted"/>
<keyword evidence="4" id="KW-1185">Reference proteome</keyword>
<dbReference type="Pfam" id="PF00646">
    <property type="entry name" value="F-box"/>
    <property type="match status" value="1"/>
</dbReference>
<dbReference type="AlphaFoldDB" id="A0AAW0GMG8"/>
<accession>A0AAW0GMG8</accession>
<dbReference type="InterPro" id="IPR036047">
    <property type="entry name" value="F-box-like_dom_sf"/>
</dbReference>
<feature type="region of interest" description="Disordered" evidence="1">
    <location>
        <begin position="173"/>
        <end position="212"/>
    </location>
</feature>
<comment type="caution">
    <text evidence="3">The sequence shown here is derived from an EMBL/GenBank/DDBJ whole genome shotgun (WGS) entry which is preliminary data.</text>
</comment>
<dbReference type="Proteomes" id="UP001385951">
    <property type="component" value="Unassembled WGS sequence"/>
</dbReference>
<dbReference type="PROSITE" id="PS50181">
    <property type="entry name" value="FBOX"/>
    <property type="match status" value="1"/>
</dbReference>
<dbReference type="CDD" id="cd09917">
    <property type="entry name" value="F-box_SF"/>
    <property type="match status" value="1"/>
</dbReference>
<name>A0AAW0GMG8_9APHY</name>
<evidence type="ECO:0000313" key="3">
    <source>
        <dbReference type="EMBL" id="KAK7694783.1"/>
    </source>
</evidence>
<sequence>MALLHELPTELIIKILDEVDLRTILRCRTLCRFFNDIITEAATLQYKVELVLSGMEDGPRGGMVAAERLQCLREHQSAWGELRFSQSHMIEKENGSTWELYGNVLAQGKNHRSIAFYQLPSAIRGIEAKSWEVQNLDTDVRDFGMDPAEDLLVFVEKMDARYVKRIVNRKLGPNDVSGQSERVPGSFENTFRREDPPDHTQTRDSHLYAAHTPIFLPNPN</sequence>
<dbReference type="Gene3D" id="1.20.1280.50">
    <property type="match status" value="1"/>
</dbReference>
<evidence type="ECO:0000256" key="1">
    <source>
        <dbReference type="SAM" id="MobiDB-lite"/>
    </source>
</evidence>
<evidence type="ECO:0000313" key="4">
    <source>
        <dbReference type="Proteomes" id="UP001385951"/>
    </source>
</evidence>